<dbReference type="Gene3D" id="3.20.80.10">
    <property type="entry name" value="Regulatory factor, effector binding domain"/>
    <property type="match status" value="1"/>
</dbReference>
<proteinExistence type="predicted"/>
<comment type="caution">
    <text evidence="3">The sequence shown here is derived from an EMBL/GenBank/DDBJ whole genome shotgun (WGS) entry which is preliminary data.</text>
</comment>
<sequence length="232" mass="25355">MRAQAAVKVRLTDLDSYGARRGAFREVEVPRLAYLMVDGHGDPNTSAAYADALAALYPVAYSLKFASKVELGRDYVVPPLEGLWWAEDLAWFTSARDKSRWDWTMMLLVPDWLPPEMVEAAVARVAAKDARAVPARLADVRFDSLTEGLCVQTLHVGTYDDEAPVLARLHREVLPAAGLEPTGAHHEIYLGDPRRTAPERLRTILRQPVRRIGGADGRGDGGRGGGRGGAVS</sequence>
<dbReference type="Proteomes" id="UP000275356">
    <property type="component" value="Unassembled WGS sequence"/>
</dbReference>
<reference evidence="3 4" key="1">
    <citation type="submission" date="2018-11" db="EMBL/GenBank/DDBJ databases">
        <title>Sequencing the genomes of 1000 actinobacteria strains.</title>
        <authorList>
            <person name="Klenk H.-P."/>
        </authorList>
    </citation>
    <scope>NUCLEOTIDE SEQUENCE [LARGE SCALE GENOMIC DNA]</scope>
    <source>
        <strain evidence="3 4">DSM 13521</strain>
    </source>
</reference>
<dbReference type="EMBL" id="RKHQ01000002">
    <property type="protein sequence ID" value="ROR93178.1"/>
    <property type="molecule type" value="Genomic_DNA"/>
</dbReference>
<name>A0A3N2D0J8_9MICO</name>
<feature type="domain" description="GyrI-like small molecule binding" evidence="2">
    <location>
        <begin position="25"/>
        <end position="208"/>
    </location>
</feature>
<organism evidence="3 4">
    <name type="scientific">Salana multivorans</name>
    <dbReference type="NCBI Taxonomy" id="120377"/>
    <lineage>
        <taxon>Bacteria</taxon>
        <taxon>Bacillati</taxon>
        <taxon>Actinomycetota</taxon>
        <taxon>Actinomycetes</taxon>
        <taxon>Micrococcales</taxon>
        <taxon>Beutenbergiaceae</taxon>
        <taxon>Salana</taxon>
    </lineage>
</organism>
<dbReference type="Pfam" id="PF06445">
    <property type="entry name" value="GyrI-like"/>
    <property type="match status" value="1"/>
</dbReference>
<feature type="compositionally biased region" description="Gly residues" evidence="1">
    <location>
        <begin position="222"/>
        <end position="232"/>
    </location>
</feature>
<accession>A0A3N2D0J8</accession>
<dbReference type="InterPro" id="IPR011256">
    <property type="entry name" value="Reg_factor_effector_dom_sf"/>
</dbReference>
<dbReference type="SUPFAM" id="SSF55136">
    <property type="entry name" value="Probable bacterial effector-binding domain"/>
    <property type="match status" value="1"/>
</dbReference>
<protein>
    <recommendedName>
        <fullName evidence="2">GyrI-like small molecule binding domain-containing protein</fullName>
    </recommendedName>
</protein>
<evidence type="ECO:0000259" key="2">
    <source>
        <dbReference type="Pfam" id="PF06445"/>
    </source>
</evidence>
<evidence type="ECO:0000313" key="4">
    <source>
        <dbReference type="Proteomes" id="UP000275356"/>
    </source>
</evidence>
<dbReference type="InterPro" id="IPR029442">
    <property type="entry name" value="GyrI-like"/>
</dbReference>
<evidence type="ECO:0000313" key="3">
    <source>
        <dbReference type="EMBL" id="ROR93178.1"/>
    </source>
</evidence>
<evidence type="ECO:0000256" key="1">
    <source>
        <dbReference type="SAM" id="MobiDB-lite"/>
    </source>
</evidence>
<feature type="region of interest" description="Disordered" evidence="1">
    <location>
        <begin position="212"/>
        <end position="232"/>
    </location>
</feature>
<keyword evidence="4" id="KW-1185">Reference proteome</keyword>
<dbReference type="AlphaFoldDB" id="A0A3N2D0J8"/>
<gene>
    <name evidence="3" type="ORF">EDD28_2586</name>
</gene>